<dbReference type="Proteomes" id="UP000251561">
    <property type="component" value="Chromosome"/>
</dbReference>
<dbReference type="SUPFAM" id="SSF55298">
    <property type="entry name" value="YjgF-like"/>
    <property type="match status" value="1"/>
</dbReference>
<sequence>MLNVKKELGTLSMPWEKEYGYAQAVKNGDTLWISGQLGHDTEGNLAEGMENQFEKTYDNIRTLLNNFGMNEDDIVEEVIYVTDMAAAFQARKKIGKDFYPDPQRVASSIVGVTELALPGQMVEVKIVAKK</sequence>
<dbReference type="AlphaFoldDB" id="A0A344LXP9"/>
<dbReference type="GO" id="GO:0005829">
    <property type="term" value="C:cytosol"/>
    <property type="evidence" value="ECO:0007669"/>
    <property type="project" value="TreeGrafter"/>
</dbReference>
<protein>
    <submittedName>
        <fullName evidence="2">RidA family protein</fullName>
    </submittedName>
</protein>
<accession>A0A344LXP9</accession>
<dbReference type="PANTHER" id="PTHR11803:SF58">
    <property type="entry name" value="PROTEIN HMF1-RELATED"/>
    <property type="match status" value="1"/>
</dbReference>
<dbReference type="Pfam" id="PF01042">
    <property type="entry name" value="Ribonuc_L-PSP"/>
    <property type="match status" value="1"/>
</dbReference>
<dbReference type="KEGG" id="ffl:HYN86_19715"/>
<comment type="similarity">
    <text evidence="1">Belongs to the RutC family.</text>
</comment>
<evidence type="ECO:0000256" key="1">
    <source>
        <dbReference type="ARBA" id="ARBA00010552"/>
    </source>
</evidence>
<dbReference type="GO" id="GO:0019239">
    <property type="term" value="F:deaminase activity"/>
    <property type="evidence" value="ECO:0007669"/>
    <property type="project" value="TreeGrafter"/>
</dbReference>
<name>A0A344LXP9_9FLAO</name>
<evidence type="ECO:0000313" key="3">
    <source>
        <dbReference type="Proteomes" id="UP000251561"/>
    </source>
</evidence>
<proteinExistence type="inferred from homology"/>
<dbReference type="EMBL" id="CP030261">
    <property type="protein sequence ID" value="AXB58691.1"/>
    <property type="molecule type" value="Genomic_DNA"/>
</dbReference>
<dbReference type="RefSeq" id="WP_113679596.1">
    <property type="nucleotide sequence ID" value="NZ_CP030261.1"/>
</dbReference>
<gene>
    <name evidence="2" type="ORF">HYN86_19715</name>
</gene>
<dbReference type="InterPro" id="IPR006175">
    <property type="entry name" value="YjgF/YER057c/UK114"/>
</dbReference>
<evidence type="ECO:0000313" key="2">
    <source>
        <dbReference type="EMBL" id="AXB58691.1"/>
    </source>
</evidence>
<reference evidence="2 3" key="1">
    <citation type="submission" date="2018-06" db="EMBL/GenBank/DDBJ databases">
        <title>Genome sequencing of Flavobacterium.</title>
        <authorList>
            <person name="Baek M.-G."/>
            <person name="Yi H."/>
        </authorList>
    </citation>
    <scope>NUCLEOTIDE SEQUENCE [LARGE SCALE GENOMIC DNA]</scope>
    <source>
        <strain evidence="2 3">HYN0086</strain>
    </source>
</reference>
<dbReference type="InterPro" id="IPR035959">
    <property type="entry name" value="RutC-like_sf"/>
</dbReference>
<dbReference type="Gene3D" id="3.30.1330.40">
    <property type="entry name" value="RutC-like"/>
    <property type="match status" value="1"/>
</dbReference>
<dbReference type="PANTHER" id="PTHR11803">
    <property type="entry name" value="2-IMINOBUTANOATE/2-IMINOPROPANOATE DEAMINASE RIDA"/>
    <property type="match status" value="1"/>
</dbReference>
<keyword evidence="3" id="KW-1185">Reference proteome</keyword>
<dbReference type="OrthoDB" id="9799840at2"/>
<organism evidence="2 3">
    <name type="scientific">Flavobacterium fluviale</name>
    <dbReference type="NCBI Taxonomy" id="2249356"/>
    <lineage>
        <taxon>Bacteria</taxon>
        <taxon>Pseudomonadati</taxon>
        <taxon>Bacteroidota</taxon>
        <taxon>Flavobacteriia</taxon>
        <taxon>Flavobacteriales</taxon>
        <taxon>Flavobacteriaceae</taxon>
        <taxon>Flavobacterium</taxon>
    </lineage>
</organism>